<accession>A0A176W446</accession>
<keyword evidence="2" id="KW-1185">Reference proteome</keyword>
<evidence type="ECO:0000313" key="2">
    <source>
        <dbReference type="Proteomes" id="UP000077202"/>
    </source>
</evidence>
<organism evidence="1 2">
    <name type="scientific">Marchantia polymorpha subsp. ruderalis</name>
    <dbReference type="NCBI Taxonomy" id="1480154"/>
    <lineage>
        <taxon>Eukaryota</taxon>
        <taxon>Viridiplantae</taxon>
        <taxon>Streptophyta</taxon>
        <taxon>Embryophyta</taxon>
        <taxon>Marchantiophyta</taxon>
        <taxon>Marchantiopsida</taxon>
        <taxon>Marchantiidae</taxon>
        <taxon>Marchantiales</taxon>
        <taxon>Marchantiaceae</taxon>
        <taxon>Marchantia</taxon>
    </lineage>
</organism>
<protein>
    <submittedName>
        <fullName evidence="1">Uncharacterized protein</fullName>
    </submittedName>
</protein>
<gene>
    <name evidence="1" type="ORF">AXG93_2167s1310</name>
</gene>
<name>A0A176W446_MARPO</name>
<dbReference type="EMBL" id="LVLJ01001832">
    <property type="protein sequence ID" value="OAE27800.1"/>
    <property type="molecule type" value="Genomic_DNA"/>
</dbReference>
<proteinExistence type="predicted"/>
<evidence type="ECO:0000313" key="1">
    <source>
        <dbReference type="EMBL" id="OAE27800.1"/>
    </source>
</evidence>
<comment type="caution">
    <text evidence="1">The sequence shown here is derived from an EMBL/GenBank/DDBJ whole genome shotgun (WGS) entry which is preliminary data.</text>
</comment>
<sequence length="125" mass="14334">MPPDLNADDYCLATHEAWQFAARQMRTEEMVLFVNTKDSEESYPYFRNERHLKYRVPPFIHPQAPSTVSAAFGNFMYSKLVCFYITEISKNVLRPFMRTDITPASPIASLSVGAWGGIQECYKAL</sequence>
<dbReference type="AlphaFoldDB" id="A0A176W446"/>
<dbReference type="Proteomes" id="UP000077202">
    <property type="component" value="Unassembled WGS sequence"/>
</dbReference>
<reference evidence="1" key="1">
    <citation type="submission" date="2016-03" db="EMBL/GenBank/DDBJ databases">
        <title>Mechanisms controlling the formation of the plant cell surface in tip-growing cells are functionally conserved among land plants.</title>
        <authorList>
            <person name="Honkanen S."/>
            <person name="Jones V.A."/>
            <person name="Morieri G."/>
            <person name="Champion C."/>
            <person name="Hetherington A.J."/>
            <person name="Kelly S."/>
            <person name="Saint-Marcoux D."/>
            <person name="Proust H."/>
            <person name="Prescott H."/>
            <person name="Dolan L."/>
        </authorList>
    </citation>
    <scope>NUCLEOTIDE SEQUENCE [LARGE SCALE GENOMIC DNA]</scope>
    <source>
        <tissue evidence="1">Whole gametophyte</tissue>
    </source>
</reference>